<dbReference type="Gene3D" id="1.20.890.10">
    <property type="entry name" value="cAMP-dependent protein kinase regulatory subunit, dimerization-anchoring domain"/>
    <property type="match status" value="1"/>
</dbReference>
<organism evidence="1">
    <name type="scientific">Stegastes partitus</name>
    <name type="common">bicolor damselfish</name>
    <dbReference type="NCBI Taxonomy" id="144197"/>
    <lineage>
        <taxon>Eukaryota</taxon>
        <taxon>Metazoa</taxon>
        <taxon>Chordata</taxon>
        <taxon>Craniata</taxon>
        <taxon>Vertebrata</taxon>
        <taxon>Euteleostomi</taxon>
        <taxon>Actinopterygii</taxon>
        <taxon>Neopterygii</taxon>
        <taxon>Teleostei</taxon>
        <taxon>Neoteleostei</taxon>
        <taxon>Acanthomorphata</taxon>
        <taxon>Ovalentaria</taxon>
        <taxon>Pomacentridae</taxon>
        <taxon>Stegastes</taxon>
    </lineage>
</organism>
<dbReference type="CDD" id="cd12100">
    <property type="entry name" value="DD_CABYR_SP17"/>
    <property type="match status" value="1"/>
</dbReference>
<dbReference type="InterPro" id="IPR047579">
    <property type="entry name" value="DD_CABYR_SP17"/>
</dbReference>
<protein>
    <recommendedName>
        <fullName evidence="2">RIIa domain-containing protein</fullName>
    </recommendedName>
</protein>
<sequence>MMSASRSIPYGFRSLLECLARAALLAQPDNLEQFMCTHITNMVRSRVEDCNDPKEVAFSHQEQWERMILKPPPPEAHGALNVCILGDTLSR</sequence>
<dbReference type="STRING" id="144197.ENSSPAP00000011587"/>
<dbReference type="AlphaFoldDB" id="A0A3B5ADB9"/>
<accession>A0A3B5ADB9</accession>
<reference evidence="1" key="1">
    <citation type="submission" date="2023-09" db="UniProtKB">
        <authorList>
            <consortium name="Ensembl"/>
        </authorList>
    </citation>
    <scope>IDENTIFICATION</scope>
</reference>
<evidence type="ECO:0008006" key="2">
    <source>
        <dbReference type="Google" id="ProtNLM"/>
    </source>
</evidence>
<name>A0A3B5ADB9_9TELE</name>
<dbReference type="GeneTree" id="ENSGT01060000248756"/>
<dbReference type="SUPFAM" id="SSF47391">
    <property type="entry name" value="Dimerization-anchoring domain of cAMP-dependent PK regulatory subunit"/>
    <property type="match status" value="1"/>
</dbReference>
<dbReference type="Ensembl" id="ENSSPAT00000011790.1">
    <property type="protein sequence ID" value="ENSSPAP00000011587.1"/>
    <property type="gene ID" value="ENSSPAG00000008803.1"/>
</dbReference>
<evidence type="ECO:0000313" key="1">
    <source>
        <dbReference type="Ensembl" id="ENSSPAP00000011587.1"/>
    </source>
</evidence>
<proteinExistence type="predicted"/>